<feature type="domain" description="Glycosyl hydrolase family 95 N-terminal" evidence="2">
    <location>
        <begin position="4"/>
        <end position="251"/>
    </location>
</feature>
<dbReference type="InterPro" id="IPR054363">
    <property type="entry name" value="GH95_cat"/>
</dbReference>
<dbReference type="Pfam" id="PF22124">
    <property type="entry name" value="Glyco_hydro_95_cat"/>
    <property type="match status" value="1"/>
</dbReference>
<dbReference type="PANTHER" id="PTHR31084:SF0">
    <property type="entry name" value="ALPHA-L-FUCOSIDASE 2"/>
    <property type="match status" value="1"/>
</dbReference>
<name>A0ABS7C9M4_9BACL</name>
<evidence type="ECO:0000313" key="4">
    <source>
        <dbReference type="EMBL" id="MBW7457619.1"/>
    </source>
</evidence>
<proteinExistence type="predicted"/>
<evidence type="ECO:0000256" key="1">
    <source>
        <dbReference type="SAM" id="MobiDB-lite"/>
    </source>
</evidence>
<comment type="caution">
    <text evidence="4">The sequence shown here is derived from an EMBL/GenBank/DDBJ whole genome shotgun (WGS) entry which is preliminary data.</text>
</comment>
<feature type="domain" description="Glycosyl hydrolase family 95 catalytic" evidence="3">
    <location>
        <begin position="279"/>
        <end position="454"/>
    </location>
</feature>
<dbReference type="PANTHER" id="PTHR31084">
    <property type="entry name" value="ALPHA-L-FUCOSIDASE 2"/>
    <property type="match status" value="1"/>
</dbReference>
<feature type="non-terminal residue" evidence="4">
    <location>
        <position position="454"/>
    </location>
</feature>
<dbReference type="EMBL" id="JAHZIK010000908">
    <property type="protein sequence ID" value="MBW7457619.1"/>
    <property type="molecule type" value="Genomic_DNA"/>
</dbReference>
<dbReference type="Gene3D" id="2.70.98.50">
    <property type="entry name" value="putative glycoside hydrolase family protein from bacillus halodurans"/>
    <property type="match status" value="1"/>
</dbReference>
<dbReference type="Pfam" id="PF14498">
    <property type="entry name" value="Glyco_hyd_65N_2"/>
    <property type="match status" value="1"/>
</dbReference>
<reference evidence="4 5" key="1">
    <citation type="submission" date="2021-07" db="EMBL/GenBank/DDBJ databases">
        <title>Paenibacillus radiodurans sp. nov., isolated from the southeastern edge of Tengger Desert.</title>
        <authorList>
            <person name="Zhang G."/>
        </authorList>
    </citation>
    <scope>NUCLEOTIDE SEQUENCE [LARGE SCALE GENOMIC DNA]</scope>
    <source>
        <strain evidence="4 5">CCM 7311</strain>
    </source>
</reference>
<gene>
    <name evidence="4" type="ORF">K0U00_26610</name>
</gene>
<feature type="region of interest" description="Disordered" evidence="1">
    <location>
        <begin position="171"/>
        <end position="193"/>
    </location>
</feature>
<keyword evidence="4" id="KW-0378">Hydrolase</keyword>
<sequence>MKKLHYKQPAHSWVEALPIGNGRLGGMIFSGVEQERIQLNEDTLWSGSPREFNNPHALEVLPEVRRLLAEENFMDAYKLSREMLGPYTQSYLPLGDLHLQFYHGDIAGSYERSLDIERALSCLTYQIGEVTYTRETFASYPDQAIIMRLQADRPGMISFSARLTSQLRSRTSQEDQQHVLHGTAPENVDPSYYPTDRPIVYGDSASNRAMSFTGRLGAVNTGGTLHTDADGLHVSDADSVTLFFGAATSFQGFDRIPSVEGRNPAVITKEQLSAAMIKSYEELLKSHVDDYRRLFDRVDIHLGNSSAAASVPTDRRIEEFGAADPALVELLFHYGRYLMIASSRQDSQPANLQGIWNQEVRPPWSSNYTININTQMNYWPVESCNLSECHEPLLQIIENLSVNGASTAKVNYGVRGWTAHHNTDIWCLTSPAGDYGHGDPLWALWPMGAAWLCQ</sequence>
<organism evidence="4 5">
    <name type="scientific">Paenibacillus sepulcri</name>
    <dbReference type="NCBI Taxonomy" id="359917"/>
    <lineage>
        <taxon>Bacteria</taxon>
        <taxon>Bacillati</taxon>
        <taxon>Bacillota</taxon>
        <taxon>Bacilli</taxon>
        <taxon>Bacillales</taxon>
        <taxon>Paenibacillaceae</taxon>
        <taxon>Paenibacillus</taxon>
    </lineage>
</organism>
<protein>
    <submittedName>
        <fullName evidence="4">Glycoside hydrolase family 95 protein</fullName>
    </submittedName>
</protein>
<evidence type="ECO:0000259" key="3">
    <source>
        <dbReference type="Pfam" id="PF22124"/>
    </source>
</evidence>
<dbReference type="GO" id="GO:0016787">
    <property type="term" value="F:hydrolase activity"/>
    <property type="evidence" value="ECO:0007669"/>
    <property type="project" value="UniProtKB-KW"/>
</dbReference>
<evidence type="ECO:0000313" key="5">
    <source>
        <dbReference type="Proteomes" id="UP001519887"/>
    </source>
</evidence>
<dbReference type="InterPro" id="IPR027414">
    <property type="entry name" value="GH95_N_dom"/>
</dbReference>
<dbReference type="Proteomes" id="UP001519887">
    <property type="component" value="Unassembled WGS sequence"/>
</dbReference>
<dbReference type="SUPFAM" id="SSF48208">
    <property type="entry name" value="Six-hairpin glycosidases"/>
    <property type="match status" value="1"/>
</dbReference>
<dbReference type="InterPro" id="IPR008928">
    <property type="entry name" value="6-hairpin_glycosidase_sf"/>
</dbReference>
<keyword evidence="5" id="KW-1185">Reference proteome</keyword>
<evidence type="ECO:0000259" key="2">
    <source>
        <dbReference type="Pfam" id="PF14498"/>
    </source>
</evidence>
<accession>A0ABS7C9M4</accession>